<dbReference type="InterPro" id="IPR038152">
    <property type="entry name" value="Carbam_trans_C_sf"/>
</dbReference>
<evidence type="ECO:0000313" key="5">
    <source>
        <dbReference type="Proteomes" id="UP000604117"/>
    </source>
</evidence>
<comment type="caution">
    <text evidence="4">The sequence shown here is derived from an EMBL/GenBank/DDBJ whole genome shotgun (WGS) entry which is preliminary data.</text>
</comment>
<dbReference type="PANTHER" id="PTHR34847">
    <property type="entry name" value="NODULATION PROTEIN U"/>
    <property type="match status" value="1"/>
</dbReference>
<evidence type="ECO:0000259" key="3">
    <source>
        <dbReference type="Pfam" id="PF16861"/>
    </source>
</evidence>
<organism evidence="4 5">
    <name type="scientific">Asanoa siamensis</name>
    <dbReference type="NCBI Taxonomy" id="926357"/>
    <lineage>
        <taxon>Bacteria</taxon>
        <taxon>Bacillati</taxon>
        <taxon>Actinomycetota</taxon>
        <taxon>Actinomycetes</taxon>
        <taxon>Micromonosporales</taxon>
        <taxon>Micromonosporaceae</taxon>
        <taxon>Asanoa</taxon>
    </lineage>
</organism>
<evidence type="ECO:0008006" key="6">
    <source>
        <dbReference type="Google" id="ProtNLM"/>
    </source>
</evidence>
<dbReference type="InterPro" id="IPR043129">
    <property type="entry name" value="ATPase_NBD"/>
</dbReference>
<evidence type="ECO:0000313" key="4">
    <source>
        <dbReference type="EMBL" id="GIF75945.1"/>
    </source>
</evidence>
<reference evidence="4 5" key="1">
    <citation type="submission" date="2021-01" db="EMBL/GenBank/DDBJ databases">
        <title>Whole genome shotgun sequence of Asanoa siamensis NBRC 107932.</title>
        <authorList>
            <person name="Komaki H."/>
            <person name="Tamura T."/>
        </authorList>
    </citation>
    <scope>NUCLEOTIDE SEQUENCE [LARGE SCALE GENOMIC DNA]</scope>
    <source>
        <strain evidence="4 5">NBRC 107932</strain>
    </source>
</reference>
<sequence>MNNVHRDLAAALQERTEQVMVHLARRARVITRSRRLCLGGGVATNCVSIGRIIEAGIFDEVFVPPAPGDAGTAIGAALAVHVDSRSPRPIAGVADACYLGPSYDDHPVDLTPWPSLSQRTLKNDQAEFLADQLSRGTIVGLFHGAVEAGPRALGNRSILASPLEPGVVERLNATVKFREPFRPFAPMVLAERAGEFFTLGQQAPYMSMASGVTDKTRELVPAIVHANGTARLQTVTRMQNPFMHAVLSAFGRRTGVPVLINTSLNIKGKPICGTPEMALDCLASSGLDALLLEGRWITK</sequence>
<name>A0ABQ4CXD2_9ACTN</name>
<evidence type="ECO:0000256" key="1">
    <source>
        <dbReference type="ARBA" id="ARBA00006129"/>
    </source>
</evidence>
<dbReference type="Proteomes" id="UP000604117">
    <property type="component" value="Unassembled WGS sequence"/>
</dbReference>
<dbReference type="InterPro" id="IPR051338">
    <property type="entry name" value="NodU/CmcH_Carbamoyltrnsfr"/>
</dbReference>
<feature type="domain" description="Carbamoyltransferase" evidence="2">
    <location>
        <begin position="6"/>
        <end position="78"/>
    </location>
</feature>
<accession>A0ABQ4CXD2</accession>
<dbReference type="Pfam" id="PF16861">
    <property type="entry name" value="Carbam_trans_C"/>
    <property type="match status" value="1"/>
</dbReference>
<keyword evidence="5" id="KW-1185">Reference proteome</keyword>
<comment type="similarity">
    <text evidence="1">Belongs to the NodU/CmcH family.</text>
</comment>
<evidence type="ECO:0000259" key="2">
    <source>
        <dbReference type="Pfam" id="PF02543"/>
    </source>
</evidence>
<dbReference type="Pfam" id="PF02543">
    <property type="entry name" value="Carbam_trans_N"/>
    <property type="match status" value="1"/>
</dbReference>
<dbReference type="InterPro" id="IPR003696">
    <property type="entry name" value="Carbtransf_dom"/>
</dbReference>
<proteinExistence type="inferred from homology"/>
<dbReference type="RefSeq" id="WP_239127143.1">
    <property type="nucleotide sequence ID" value="NZ_BONE01000051.1"/>
</dbReference>
<dbReference type="EMBL" id="BONE01000051">
    <property type="protein sequence ID" value="GIF75945.1"/>
    <property type="molecule type" value="Genomic_DNA"/>
</dbReference>
<protein>
    <recommendedName>
        <fullName evidence="6">Carbamoyltransferase</fullName>
    </recommendedName>
</protein>
<dbReference type="Gene3D" id="3.30.420.40">
    <property type="match status" value="1"/>
</dbReference>
<dbReference type="SUPFAM" id="SSF53067">
    <property type="entry name" value="Actin-like ATPase domain"/>
    <property type="match status" value="1"/>
</dbReference>
<dbReference type="Gene3D" id="3.90.870.20">
    <property type="entry name" value="Carbamoyltransferase, C-terminal domain"/>
    <property type="match status" value="1"/>
</dbReference>
<dbReference type="PANTHER" id="PTHR34847:SF1">
    <property type="entry name" value="NODULATION PROTEIN U"/>
    <property type="match status" value="1"/>
</dbReference>
<dbReference type="InterPro" id="IPR031730">
    <property type="entry name" value="Carbam_trans_C"/>
</dbReference>
<feature type="domain" description="Carbamoyltransferase C-terminal" evidence="3">
    <location>
        <begin position="130"/>
        <end position="299"/>
    </location>
</feature>
<gene>
    <name evidence="4" type="ORF">Asi02nite_54630</name>
</gene>